<keyword evidence="3 6" id="KW-0812">Transmembrane</keyword>
<evidence type="ECO:0000256" key="1">
    <source>
        <dbReference type="ARBA" id="ARBA00004651"/>
    </source>
</evidence>
<gene>
    <name evidence="8" type="ORF">JK636_12180</name>
</gene>
<organism evidence="8 9">
    <name type="scientific">Clostridium rhizosphaerae</name>
    <dbReference type="NCBI Taxonomy" id="2803861"/>
    <lineage>
        <taxon>Bacteria</taxon>
        <taxon>Bacillati</taxon>
        <taxon>Bacillota</taxon>
        <taxon>Clostridia</taxon>
        <taxon>Eubacteriales</taxon>
        <taxon>Clostridiaceae</taxon>
        <taxon>Clostridium</taxon>
    </lineage>
</organism>
<dbReference type="PANTHER" id="PTHR30294:SF45">
    <property type="entry name" value="LINEARMYCIN RESISTANCE PERMEASE PROTEIN LNRN"/>
    <property type="match status" value="1"/>
</dbReference>
<evidence type="ECO:0000256" key="4">
    <source>
        <dbReference type="ARBA" id="ARBA00022989"/>
    </source>
</evidence>
<evidence type="ECO:0000313" key="9">
    <source>
        <dbReference type="Proteomes" id="UP000632377"/>
    </source>
</evidence>
<keyword evidence="5 6" id="KW-0472">Membrane</keyword>
<feature type="transmembrane region" description="Helical" evidence="6">
    <location>
        <begin position="181"/>
        <end position="203"/>
    </location>
</feature>
<feature type="transmembrane region" description="Helical" evidence="6">
    <location>
        <begin position="327"/>
        <end position="355"/>
    </location>
</feature>
<dbReference type="Proteomes" id="UP000632377">
    <property type="component" value="Unassembled WGS sequence"/>
</dbReference>
<feature type="transmembrane region" description="Helical" evidence="6">
    <location>
        <begin position="223"/>
        <end position="246"/>
    </location>
</feature>
<feature type="transmembrane region" description="Helical" evidence="6">
    <location>
        <begin position="258"/>
        <end position="280"/>
    </location>
</feature>
<accession>A0ABS1TAZ6</accession>
<evidence type="ECO:0000256" key="3">
    <source>
        <dbReference type="ARBA" id="ARBA00022692"/>
    </source>
</evidence>
<dbReference type="InterPro" id="IPR013525">
    <property type="entry name" value="ABC2_TM"/>
</dbReference>
<dbReference type="EMBL" id="JAESWC010000007">
    <property type="protein sequence ID" value="MBL4936515.1"/>
    <property type="molecule type" value="Genomic_DNA"/>
</dbReference>
<comment type="subcellular location">
    <subcellularLocation>
        <location evidence="1">Cell membrane</location>
        <topology evidence="1">Multi-pass membrane protein</topology>
    </subcellularLocation>
</comment>
<feature type="transmembrane region" description="Helical" evidence="6">
    <location>
        <begin position="20"/>
        <end position="40"/>
    </location>
</feature>
<dbReference type="InterPro" id="IPR051449">
    <property type="entry name" value="ABC-2_transporter_component"/>
</dbReference>
<keyword evidence="4 6" id="KW-1133">Transmembrane helix</keyword>
<evidence type="ECO:0000256" key="6">
    <source>
        <dbReference type="SAM" id="Phobius"/>
    </source>
</evidence>
<keyword evidence="2" id="KW-1003">Cell membrane</keyword>
<dbReference type="PANTHER" id="PTHR30294">
    <property type="entry name" value="MEMBRANE COMPONENT OF ABC TRANSPORTER YHHJ-RELATED"/>
    <property type="match status" value="1"/>
</dbReference>
<sequence>MGMIKLALINFKYMIKDKKVITLMLLMPLLVTGFICYMAKGDSSTSSFPVAVVLKDKGNQGKILVDEMIKEEKDYYNITNLSEEEARAKIKGGKLLAAYIIGEDFSDKIQKGEKPVISLLKTGNQNVAFKLGQYIDQYINSKILISDLKASVGSVDESLITKNNITTEVKTKGSSFNFAKLVMVLIVNFIIFSANYVAGEIFAQRKEKTLSRQLTTPHKPWEVSGGLILGFGLIQIVIYSFIIVILKMTFGLQFDVSLISIFIGMACMIVVSVSLGLFAVRITTNEGLLSIIVCVIGTATGFVSGSFTPSASLPSAIQSIAKFTPQYWFSEIMGGGNVIVSSILILLFGVVLFTAGSIRLNKLVKE</sequence>
<evidence type="ECO:0000313" key="8">
    <source>
        <dbReference type="EMBL" id="MBL4936515.1"/>
    </source>
</evidence>
<name>A0ABS1TAZ6_9CLOT</name>
<dbReference type="RefSeq" id="WP_202749275.1">
    <property type="nucleotide sequence ID" value="NZ_JAESWC010000007.1"/>
</dbReference>
<evidence type="ECO:0000256" key="2">
    <source>
        <dbReference type="ARBA" id="ARBA00022475"/>
    </source>
</evidence>
<proteinExistence type="predicted"/>
<feature type="domain" description="ABC-2 type transporter transmembrane" evidence="7">
    <location>
        <begin position="18"/>
        <end position="356"/>
    </location>
</feature>
<evidence type="ECO:0000256" key="5">
    <source>
        <dbReference type="ARBA" id="ARBA00023136"/>
    </source>
</evidence>
<dbReference type="Gene3D" id="3.40.1710.10">
    <property type="entry name" value="abc type-2 transporter like domain"/>
    <property type="match status" value="1"/>
</dbReference>
<dbReference type="Pfam" id="PF12698">
    <property type="entry name" value="ABC2_membrane_3"/>
    <property type="match status" value="1"/>
</dbReference>
<evidence type="ECO:0000259" key="7">
    <source>
        <dbReference type="Pfam" id="PF12698"/>
    </source>
</evidence>
<comment type="caution">
    <text evidence="8">The sequence shown here is derived from an EMBL/GenBank/DDBJ whole genome shotgun (WGS) entry which is preliminary data.</text>
</comment>
<protein>
    <submittedName>
        <fullName evidence="8">ABC transporter permease</fullName>
    </submittedName>
</protein>
<feature type="transmembrane region" description="Helical" evidence="6">
    <location>
        <begin position="287"/>
        <end position="307"/>
    </location>
</feature>
<reference evidence="8 9" key="1">
    <citation type="submission" date="2021-01" db="EMBL/GenBank/DDBJ databases">
        <title>Genome public.</title>
        <authorList>
            <person name="Liu C."/>
            <person name="Sun Q."/>
        </authorList>
    </citation>
    <scope>NUCLEOTIDE SEQUENCE [LARGE SCALE GENOMIC DNA]</scope>
    <source>
        <strain evidence="8 9">YIM B02515</strain>
    </source>
</reference>
<keyword evidence="9" id="KW-1185">Reference proteome</keyword>